<proteinExistence type="predicted"/>
<dbReference type="RefSeq" id="WP_004954180.1">
    <property type="nucleotide sequence ID" value="NZ_LR134117.1"/>
</dbReference>
<sequence>MKLTKIIGAIRRRVALFEGRVAGAAEFKNLPDVGKLSLPAAYVIPNEDTAAEQKSQTDYWQDLTEGFSVVVVLSNLRDERGQSAGYDAVHDVRAMLWRALLGWSPESDGNIIQYAGGEVIEMDRARLYYRYDFTIPYEITEEDTAIPEAYQDMDDLKSVYLDVDYIDPGKGPDGCIEHHTEIHLNE</sequence>
<dbReference type="Pfam" id="PF23840">
    <property type="entry name" value="Phage_tail_terminator"/>
    <property type="match status" value="1"/>
</dbReference>
<organism evidence="1 2">
    <name type="scientific">Serratia odorifera</name>
    <dbReference type="NCBI Taxonomy" id="618"/>
    <lineage>
        <taxon>Bacteria</taxon>
        <taxon>Pseudomonadati</taxon>
        <taxon>Pseudomonadota</taxon>
        <taxon>Gammaproteobacteria</taxon>
        <taxon>Enterobacterales</taxon>
        <taxon>Yersiniaceae</taxon>
        <taxon>Serratia</taxon>
    </lineage>
</organism>
<dbReference type="AlphaFoldDB" id="A0A3S4E3J7"/>
<evidence type="ECO:0000313" key="1">
    <source>
        <dbReference type="EMBL" id="VDZ51499.1"/>
    </source>
</evidence>
<accession>A0A3S4E3J7</accession>
<gene>
    <name evidence="1" type="ORF">NCTC11214_00232</name>
</gene>
<reference evidence="1 2" key="1">
    <citation type="submission" date="2018-12" db="EMBL/GenBank/DDBJ databases">
        <authorList>
            <consortium name="Pathogen Informatics"/>
        </authorList>
    </citation>
    <scope>NUCLEOTIDE SEQUENCE [LARGE SCALE GENOMIC DNA]</scope>
    <source>
        <strain evidence="1 2">NCTC11214</strain>
    </source>
</reference>
<protein>
    <recommendedName>
        <fullName evidence="3">Bacteriophage protein</fullName>
    </recommendedName>
</protein>
<dbReference type="InterPro" id="IPR056912">
    <property type="entry name" value="Phage_JBD30_tail_term-like"/>
</dbReference>
<dbReference type="Proteomes" id="UP000281391">
    <property type="component" value="Chromosome"/>
</dbReference>
<evidence type="ECO:0008006" key="3">
    <source>
        <dbReference type="Google" id="ProtNLM"/>
    </source>
</evidence>
<name>A0A3S4E3J7_SEROD</name>
<dbReference type="KEGG" id="sof:NCTC11214_00232"/>
<evidence type="ECO:0000313" key="2">
    <source>
        <dbReference type="Proteomes" id="UP000281391"/>
    </source>
</evidence>
<dbReference type="EMBL" id="LR134117">
    <property type="protein sequence ID" value="VDZ51499.1"/>
    <property type="molecule type" value="Genomic_DNA"/>
</dbReference>